<dbReference type="PIRSF" id="PIRSF001338">
    <property type="entry name" value="AIR_carboxylase"/>
    <property type="match status" value="1"/>
</dbReference>
<gene>
    <name evidence="3" type="primary">purE</name>
    <name evidence="6" type="ORF">AMJ40_07470</name>
</gene>
<proteinExistence type="inferred from homology"/>
<feature type="binding site" evidence="3 4">
    <location>
        <position position="41"/>
    </location>
    <ligand>
        <name>substrate</name>
    </ligand>
</feature>
<evidence type="ECO:0000256" key="3">
    <source>
        <dbReference type="HAMAP-Rule" id="MF_01929"/>
    </source>
</evidence>
<dbReference type="AlphaFoldDB" id="A0A0S7WE54"/>
<reference evidence="6 7" key="1">
    <citation type="journal article" date="2015" name="Microbiome">
        <title>Genomic resolution of linkages in carbon, nitrogen, and sulfur cycling among widespread estuary sediment bacteria.</title>
        <authorList>
            <person name="Baker B.J."/>
            <person name="Lazar C.S."/>
            <person name="Teske A.P."/>
            <person name="Dick G.J."/>
        </authorList>
    </citation>
    <scope>NUCLEOTIDE SEQUENCE [LARGE SCALE GENOMIC DNA]</scope>
    <source>
        <strain evidence="6">DG_26</strain>
    </source>
</reference>
<comment type="similarity">
    <text evidence="3">Belongs to the AIR carboxylase family. Class I subfamily.</text>
</comment>
<dbReference type="GO" id="GO:0006189">
    <property type="term" value="P:'de novo' IMP biosynthetic process"/>
    <property type="evidence" value="ECO:0007669"/>
    <property type="project" value="UniProtKB-UniRule"/>
</dbReference>
<evidence type="ECO:0000256" key="2">
    <source>
        <dbReference type="ARBA" id="ARBA00023235"/>
    </source>
</evidence>
<feature type="binding site" evidence="3 4">
    <location>
        <position position="14"/>
    </location>
    <ligand>
        <name>substrate</name>
    </ligand>
</feature>
<dbReference type="SUPFAM" id="SSF52255">
    <property type="entry name" value="N5-CAIR mutase (phosphoribosylaminoimidazole carboxylase, PurE)"/>
    <property type="match status" value="1"/>
</dbReference>
<dbReference type="EMBL" id="LIZT01000117">
    <property type="protein sequence ID" value="KPJ48449.1"/>
    <property type="molecule type" value="Genomic_DNA"/>
</dbReference>
<evidence type="ECO:0000313" key="6">
    <source>
        <dbReference type="EMBL" id="KPJ48449.1"/>
    </source>
</evidence>
<dbReference type="UniPathway" id="UPA00074">
    <property type="reaction ID" value="UER00943"/>
</dbReference>
<evidence type="ECO:0000256" key="4">
    <source>
        <dbReference type="PIRSR" id="PIRSR001338-1"/>
    </source>
</evidence>
<keyword evidence="2 3" id="KW-0413">Isomerase</keyword>
<evidence type="ECO:0000256" key="1">
    <source>
        <dbReference type="ARBA" id="ARBA00022755"/>
    </source>
</evidence>
<dbReference type="Pfam" id="PF00731">
    <property type="entry name" value="AIRC"/>
    <property type="match status" value="1"/>
</dbReference>
<dbReference type="Proteomes" id="UP000051124">
    <property type="component" value="Unassembled WGS sequence"/>
</dbReference>
<dbReference type="EC" id="5.4.99.18" evidence="3"/>
<accession>A0A0S7WE54</accession>
<comment type="function">
    <text evidence="3">Catalyzes the conversion of N5-carboxyaminoimidazole ribonucleotide (N5-CAIR) to 4-carboxy-5-aminoimidazole ribonucleotide (CAIR).</text>
</comment>
<sequence>MKPVVGIVMGSESDKEMMKEAEKVLSDLNVPYEVVISSAHRAPDETREYAMSASGRGIKVIIAGAGYSAHLPGFIASLTTLPVIGVPLDTSSLKGVDSLLSIAQMPKGVPVGTMGIGKAGAHNAALFAARILGIGVKP</sequence>
<keyword evidence="1 3" id="KW-0658">Purine biosynthesis</keyword>
<evidence type="ECO:0000259" key="5">
    <source>
        <dbReference type="SMART" id="SM01001"/>
    </source>
</evidence>
<dbReference type="PANTHER" id="PTHR23046:SF2">
    <property type="entry name" value="PHOSPHORIBOSYLAMINOIMIDAZOLE CARBOXYLASE"/>
    <property type="match status" value="1"/>
</dbReference>
<dbReference type="SMART" id="SM01001">
    <property type="entry name" value="AIRC"/>
    <property type="match status" value="1"/>
</dbReference>
<feature type="domain" description="PurE" evidence="5">
    <location>
        <begin position="3"/>
        <end position="136"/>
    </location>
</feature>
<protein>
    <recommendedName>
        <fullName evidence="3">N5-carboxyaminoimidazole ribonucleotide mutase</fullName>
        <shortName evidence="3">N5-CAIR mutase</shortName>
        <ecNumber evidence="3">5.4.99.18</ecNumber>
    </recommendedName>
    <alternativeName>
        <fullName evidence="3">5-(carboxyamino)imidazole ribonucleotide mutase</fullName>
    </alternativeName>
</protein>
<comment type="catalytic activity">
    <reaction evidence="3">
        <text>5-carboxyamino-1-(5-phospho-D-ribosyl)imidazole + H(+) = 5-amino-1-(5-phospho-D-ribosyl)imidazole-4-carboxylate</text>
        <dbReference type="Rhea" id="RHEA:13193"/>
        <dbReference type="ChEBI" id="CHEBI:15378"/>
        <dbReference type="ChEBI" id="CHEBI:58730"/>
        <dbReference type="ChEBI" id="CHEBI:77657"/>
        <dbReference type="EC" id="5.4.99.18"/>
    </reaction>
</comment>
<organism evidence="6 7">
    <name type="scientific">candidate division TA06 bacterium DG_26</name>
    <dbReference type="NCBI Taxonomy" id="1703771"/>
    <lineage>
        <taxon>Bacteria</taxon>
        <taxon>Bacteria division TA06</taxon>
    </lineage>
</organism>
<dbReference type="NCBIfam" id="TIGR01162">
    <property type="entry name" value="purE"/>
    <property type="match status" value="1"/>
</dbReference>
<feature type="binding site" evidence="3 4">
    <location>
        <position position="11"/>
    </location>
    <ligand>
        <name>substrate</name>
    </ligand>
</feature>
<dbReference type="InterPro" id="IPR000031">
    <property type="entry name" value="PurE_dom"/>
</dbReference>
<dbReference type="GO" id="GO:0034023">
    <property type="term" value="F:5-(carboxyamino)imidazole ribonucleotide mutase activity"/>
    <property type="evidence" value="ECO:0007669"/>
    <property type="project" value="UniProtKB-UniRule"/>
</dbReference>
<dbReference type="PANTHER" id="PTHR23046">
    <property type="entry name" value="PHOSPHORIBOSYLAMINOIMIDAZOLE CARBOXYLASE CATALYTIC SUBUNIT"/>
    <property type="match status" value="1"/>
</dbReference>
<dbReference type="HAMAP" id="MF_01929">
    <property type="entry name" value="PurE_classI"/>
    <property type="match status" value="1"/>
</dbReference>
<dbReference type="PATRIC" id="fig|1703771.3.peg.1334"/>
<dbReference type="Gene3D" id="3.40.50.1970">
    <property type="match status" value="1"/>
</dbReference>
<comment type="caution">
    <text evidence="6">The sequence shown here is derived from an EMBL/GenBank/DDBJ whole genome shotgun (WGS) entry which is preliminary data.</text>
</comment>
<dbReference type="InterPro" id="IPR033747">
    <property type="entry name" value="PurE_ClassI"/>
</dbReference>
<comment type="pathway">
    <text evidence="3">Purine metabolism; IMP biosynthesis via de novo pathway; 5-amino-1-(5-phospho-D-ribosyl)imidazole-4-carboxylate from 5-amino-1-(5-phospho-D-ribosyl)imidazole (N5-CAIR route): step 2/2.</text>
</comment>
<name>A0A0S7WE54_UNCT6</name>
<evidence type="ECO:0000313" key="7">
    <source>
        <dbReference type="Proteomes" id="UP000051124"/>
    </source>
</evidence>
<dbReference type="InterPro" id="IPR024694">
    <property type="entry name" value="PurE_prokaryotes"/>
</dbReference>